<accession>A0AAJ7BJP2</accession>
<feature type="region of interest" description="Disordered" evidence="1">
    <location>
        <begin position="58"/>
        <end position="151"/>
    </location>
</feature>
<dbReference type="PROSITE" id="PS51257">
    <property type="entry name" value="PROKAR_LIPOPROTEIN"/>
    <property type="match status" value="1"/>
</dbReference>
<keyword evidence="3" id="KW-1185">Reference proteome</keyword>
<evidence type="ECO:0000313" key="3">
    <source>
        <dbReference type="Proteomes" id="UP000694920"/>
    </source>
</evidence>
<evidence type="ECO:0000313" key="4">
    <source>
        <dbReference type="RefSeq" id="XP_015587752.1"/>
    </source>
</evidence>
<feature type="chain" id="PRO_5042515533" evidence="2">
    <location>
        <begin position="23"/>
        <end position="187"/>
    </location>
</feature>
<organism evidence="3 4">
    <name type="scientific">Cephus cinctus</name>
    <name type="common">Wheat stem sawfly</name>
    <dbReference type="NCBI Taxonomy" id="211228"/>
    <lineage>
        <taxon>Eukaryota</taxon>
        <taxon>Metazoa</taxon>
        <taxon>Ecdysozoa</taxon>
        <taxon>Arthropoda</taxon>
        <taxon>Hexapoda</taxon>
        <taxon>Insecta</taxon>
        <taxon>Pterygota</taxon>
        <taxon>Neoptera</taxon>
        <taxon>Endopterygota</taxon>
        <taxon>Hymenoptera</taxon>
        <taxon>Cephoidea</taxon>
        <taxon>Cephidae</taxon>
        <taxon>Cephus</taxon>
    </lineage>
</organism>
<name>A0AAJ7BJP2_CEPCN</name>
<dbReference type="GeneID" id="107264232"/>
<feature type="compositionally biased region" description="Basic residues" evidence="1">
    <location>
        <begin position="103"/>
        <end position="117"/>
    </location>
</feature>
<reference evidence="4" key="1">
    <citation type="submission" date="2025-08" db="UniProtKB">
        <authorList>
            <consortium name="RefSeq"/>
        </authorList>
    </citation>
    <scope>IDENTIFICATION</scope>
</reference>
<sequence>MSPKMVLVWMSWAFILTSFVSCETIEDALHNVFRRLTYIENAMADNNRNSNANCNTNKISIGRRNSLNGETATDGALGDNESDEDLPTLRNNDELNDDSANRRGYKLKKTKRRRGRYNNRDRSFSVDSYYPHTSGSAADLDTNMNTNRNVNKNRNVNINKNVISRRSDHGTHRVAIPAEHDSVSAEV</sequence>
<dbReference type="AlphaFoldDB" id="A0AAJ7BJP2"/>
<evidence type="ECO:0000256" key="1">
    <source>
        <dbReference type="SAM" id="MobiDB-lite"/>
    </source>
</evidence>
<gene>
    <name evidence="4" type="primary">LOC107264232</name>
</gene>
<protein>
    <submittedName>
        <fullName evidence="4">Mediator of RNA polymerase II transcription subunit 29</fullName>
    </submittedName>
</protein>
<dbReference type="Proteomes" id="UP000694920">
    <property type="component" value="Unplaced"/>
</dbReference>
<dbReference type="KEGG" id="ccin:107264232"/>
<evidence type="ECO:0000256" key="2">
    <source>
        <dbReference type="SAM" id="SignalP"/>
    </source>
</evidence>
<dbReference type="RefSeq" id="XP_015587752.1">
    <property type="nucleotide sequence ID" value="XM_015732266.2"/>
</dbReference>
<feature type="signal peptide" evidence="2">
    <location>
        <begin position="1"/>
        <end position="22"/>
    </location>
</feature>
<feature type="compositionally biased region" description="Low complexity" evidence="1">
    <location>
        <begin position="142"/>
        <end position="151"/>
    </location>
</feature>
<proteinExistence type="predicted"/>
<keyword evidence="2" id="KW-0732">Signal</keyword>